<keyword evidence="1" id="KW-1133">Transmembrane helix</keyword>
<accession>A0A1L8ERC8</accession>
<dbReference type="KEGG" id="xla:108702446"/>
<dbReference type="PaxDb" id="8355-A0A1L8ERC8"/>
<organism evidence="2 4">
    <name type="scientific">Xenopus laevis</name>
    <name type="common">African clawed frog</name>
    <dbReference type="NCBI Taxonomy" id="8355"/>
    <lineage>
        <taxon>Eukaryota</taxon>
        <taxon>Metazoa</taxon>
        <taxon>Chordata</taxon>
        <taxon>Craniata</taxon>
        <taxon>Vertebrata</taxon>
        <taxon>Euteleostomi</taxon>
        <taxon>Amphibia</taxon>
        <taxon>Batrachia</taxon>
        <taxon>Anura</taxon>
        <taxon>Pipoidea</taxon>
        <taxon>Pipidae</taxon>
        <taxon>Xenopodinae</taxon>
        <taxon>Xenopus</taxon>
        <taxon>Xenopus</taxon>
    </lineage>
</organism>
<dbReference type="GeneID" id="108702446"/>
<feature type="transmembrane region" description="Helical" evidence="1">
    <location>
        <begin position="172"/>
        <end position="190"/>
    </location>
</feature>
<dbReference type="Proteomes" id="UP000186698">
    <property type="component" value="Chromosome 9_10S"/>
</dbReference>
<reference evidence="3 4" key="1">
    <citation type="submission" date="2025-04" db="UniProtKB">
        <authorList>
            <consortium name="RefSeq"/>
        </authorList>
    </citation>
    <scope>IDENTIFICATION</scope>
    <source>
        <strain evidence="3 4">J_2021</strain>
        <tissue evidence="3 4">Erythrocytes</tissue>
    </source>
</reference>
<evidence type="ECO:0000313" key="4">
    <source>
        <dbReference type="RefSeq" id="XP_041434806.1"/>
    </source>
</evidence>
<name>A0A1L8ERC8_XENLA</name>
<gene>
    <name evidence="3 4" type="primary">LOC108702446</name>
</gene>
<keyword evidence="2" id="KW-1185">Reference proteome</keyword>
<sequence length="196" mass="22801">MSREGTVGIFSRDTRESYKWISDFLIGLSFVKDTKCFYITNKRSVKEDVKKCKFAILYHTKNRGRTNVTDVLDSLYHEELNDLFSALGKSNVIVIIDDLEDSSDQEKERIQLEQRSIKEKATGLFLFNIKDKFTDSNMERNLQEIEYLIRRSFQLIGFQTGTLAMGHCLKCMTVPGLLVIVYVSVCLYYNHNLIPW</sequence>
<proteinExistence type="predicted"/>
<dbReference type="RefSeq" id="XP_041434806.1">
    <property type="nucleotide sequence ID" value="XM_041578872.1"/>
</dbReference>
<evidence type="ECO:0000256" key="1">
    <source>
        <dbReference type="SAM" id="Phobius"/>
    </source>
</evidence>
<dbReference type="OrthoDB" id="9906453at2759"/>
<evidence type="ECO:0000313" key="3">
    <source>
        <dbReference type="RefSeq" id="XP_018093385.2"/>
    </source>
</evidence>
<protein>
    <submittedName>
        <fullName evidence="3 4">Uncharacterized protein LOC108702446</fullName>
    </submittedName>
</protein>
<keyword evidence="1" id="KW-0812">Transmembrane</keyword>
<evidence type="ECO:0000313" key="2">
    <source>
        <dbReference type="Proteomes" id="UP000186698"/>
    </source>
</evidence>
<dbReference type="AlphaFoldDB" id="A0A1L8ERC8"/>
<dbReference type="RefSeq" id="XP_018093385.2">
    <property type="nucleotide sequence ID" value="XM_018237896.2"/>
</dbReference>
<keyword evidence="1" id="KW-0472">Membrane</keyword>